<sequence length="385" mass="44032">MSRSVAWRGTVTDLVSWRQDQAERATMYILREIGPTGFLLKEEGEKGKLKVFLGDPHSCTCKNFRTDKDICQHICWVILKKFRVPRQNEISFQKGLVEREINQVLRGVTQREDPRRRGQGYLQAKNADKGTPTQVGLDGKLMLEQRPITEDDVCPICQDELLEKHEPVTYCRYGCAKSIHIKCMKVWAEHQKSQGETTIQCPLCRENFGPLQALESEYRNSSLRKTRAERLDLHLGSVCKRCQMSPLQGKCYRCTTCVDYCLCQGCFNTDTHTQHSFVYRQKSNQRWRPAERGSGTVLPSAVVSALQNREITDNDYDMLLQLDSNEAENATTVPEYLVQSLAKHTIRPSSLLLTPGAQCRICLRSYSVGQVVKKLPCKHEVRTKL</sequence>
<dbReference type="InterPro" id="IPR039903">
    <property type="entry name" value="Zswim2"/>
</dbReference>
<evidence type="ECO:0000313" key="9">
    <source>
        <dbReference type="Proteomes" id="UP000694865"/>
    </source>
</evidence>
<dbReference type="Proteomes" id="UP000694865">
    <property type="component" value="Unplaced"/>
</dbReference>
<dbReference type="Pfam" id="PF00569">
    <property type="entry name" value="ZZ"/>
    <property type="match status" value="1"/>
</dbReference>
<feature type="region of interest" description="Disordered" evidence="5">
    <location>
        <begin position="111"/>
        <end position="134"/>
    </location>
</feature>
<evidence type="ECO:0000256" key="3">
    <source>
        <dbReference type="ARBA" id="ARBA00022833"/>
    </source>
</evidence>
<dbReference type="Gene3D" id="3.30.60.90">
    <property type="match status" value="1"/>
</dbReference>
<evidence type="ECO:0000259" key="8">
    <source>
        <dbReference type="PROSITE" id="PS50966"/>
    </source>
</evidence>
<dbReference type="SUPFAM" id="SSF57850">
    <property type="entry name" value="RING/U-box"/>
    <property type="match status" value="2"/>
</dbReference>
<gene>
    <name evidence="10" type="primary">LOC100371610</name>
</gene>
<dbReference type="PANTHER" id="PTHR21540">
    <property type="entry name" value="RING FINGER AND SWIM DOMAIN-CONTAINING PROTEIN 2"/>
    <property type="match status" value="1"/>
</dbReference>
<evidence type="ECO:0000256" key="5">
    <source>
        <dbReference type="SAM" id="MobiDB-lite"/>
    </source>
</evidence>
<dbReference type="RefSeq" id="XP_006814084.1">
    <property type="nucleotide sequence ID" value="XM_006814021.1"/>
</dbReference>
<dbReference type="InterPro" id="IPR043145">
    <property type="entry name" value="Znf_ZZ_sf"/>
</dbReference>
<evidence type="ECO:0000259" key="6">
    <source>
        <dbReference type="PROSITE" id="PS50089"/>
    </source>
</evidence>
<feature type="domain" description="SWIM-type" evidence="8">
    <location>
        <begin position="49"/>
        <end position="82"/>
    </location>
</feature>
<dbReference type="PROSITE" id="PS50966">
    <property type="entry name" value="ZF_SWIM"/>
    <property type="match status" value="1"/>
</dbReference>
<feature type="domain" description="ZZ-type" evidence="7">
    <location>
        <begin position="234"/>
        <end position="285"/>
    </location>
</feature>
<evidence type="ECO:0000256" key="2">
    <source>
        <dbReference type="ARBA" id="ARBA00022771"/>
    </source>
</evidence>
<keyword evidence="9" id="KW-1185">Reference proteome</keyword>
<dbReference type="Pfam" id="PF04434">
    <property type="entry name" value="SWIM"/>
    <property type="match status" value="1"/>
</dbReference>
<dbReference type="InterPro" id="IPR000433">
    <property type="entry name" value="Znf_ZZ"/>
</dbReference>
<dbReference type="InterPro" id="IPR013083">
    <property type="entry name" value="Znf_RING/FYVE/PHD"/>
</dbReference>
<dbReference type="InterPro" id="IPR001841">
    <property type="entry name" value="Znf_RING"/>
</dbReference>
<evidence type="ECO:0000259" key="7">
    <source>
        <dbReference type="PROSITE" id="PS50135"/>
    </source>
</evidence>
<dbReference type="Gene3D" id="3.30.40.10">
    <property type="entry name" value="Zinc/RING finger domain, C3HC4 (zinc finger)"/>
    <property type="match status" value="1"/>
</dbReference>
<dbReference type="PROSITE" id="PS50135">
    <property type="entry name" value="ZF_ZZ_2"/>
    <property type="match status" value="1"/>
</dbReference>
<keyword evidence="3" id="KW-0862">Zinc</keyword>
<evidence type="ECO:0000256" key="4">
    <source>
        <dbReference type="PROSITE-ProRule" id="PRU00228"/>
    </source>
</evidence>
<accession>A0ABM0M243</accession>
<evidence type="ECO:0000313" key="10">
    <source>
        <dbReference type="RefSeq" id="XP_006814084.1"/>
    </source>
</evidence>
<dbReference type="InterPro" id="IPR007527">
    <property type="entry name" value="Znf_SWIM"/>
</dbReference>
<dbReference type="GeneID" id="100371610"/>
<reference evidence="10" key="1">
    <citation type="submission" date="2025-08" db="UniProtKB">
        <authorList>
            <consortium name="RefSeq"/>
        </authorList>
    </citation>
    <scope>IDENTIFICATION</scope>
    <source>
        <tissue evidence="10">Testes</tissue>
    </source>
</reference>
<dbReference type="CDD" id="cd16494">
    <property type="entry name" value="RING-CH-C4HC3_ZSWM2"/>
    <property type="match status" value="1"/>
</dbReference>
<keyword evidence="2 4" id="KW-0863">Zinc-finger</keyword>
<dbReference type="PANTHER" id="PTHR21540:SF3">
    <property type="entry name" value="E3 UBIQUITIN-PROTEIN LIGASE ZSWIM2"/>
    <property type="match status" value="1"/>
</dbReference>
<proteinExistence type="predicted"/>
<dbReference type="PROSITE" id="PS01357">
    <property type="entry name" value="ZF_ZZ_1"/>
    <property type="match status" value="1"/>
</dbReference>
<feature type="domain" description="RING-type" evidence="6">
    <location>
        <begin position="154"/>
        <end position="205"/>
    </location>
</feature>
<name>A0ABM0M243_SACKO</name>
<evidence type="ECO:0000256" key="1">
    <source>
        <dbReference type="ARBA" id="ARBA00022723"/>
    </source>
</evidence>
<keyword evidence="1" id="KW-0479">Metal-binding</keyword>
<dbReference type="PROSITE" id="PS50089">
    <property type="entry name" value="ZF_RING_2"/>
    <property type="match status" value="1"/>
</dbReference>
<protein>
    <submittedName>
        <fullName evidence="10">E3 ubiquitin-protein ligase Zswim2-like</fullName>
    </submittedName>
</protein>
<organism evidence="9 10">
    <name type="scientific">Saccoglossus kowalevskii</name>
    <name type="common">Acorn worm</name>
    <dbReference type="NCBI Taxonomy" id="10224"/>
    <lineage>
        <taxon>Eukaryota</taxon>
        <taxon>Metazoa</taxon>
        <taxon>Hemichordata</taxon>
        <taxon>Enteropneusta</taxon>
        <taxon>Harrimaniidae</taxon>
        <taxon>Saccoglossus</taxon>
    </lineage>
</organism>